<dbReference type="RefSeq" id="WP_306728786.1">
    <property type="nucleotide sequence ID" value="NZ_JAVDDT010000006.1"/>
</dbReference>
<gene>
    <name evidence="2" type="primary">pspB</name>
    <name evidence="2" type="ORF">RBH19_10420</name>
</gene>
<evidence type="ECO:0000256" key="1">
    <source>
        <dbReference type="SAM" id="Phobius"/>
    </source>
</evidence>
<dbReference type="EMBL" id="JAVDDT010000006">
    <property type="protein sequence ID" value="MDQ2070294.1"/>
    <property type="molecule type" value="Genomic_DNA"/>
</dbReference>
<feature type="transmembrane region" description="Helical" evidence="1">
    <location>
        <begin position="6"/>
        <end position="27"/>
    </location>
</feature>
<dbReference type="Proteomes" id="UP001239019">
    <property type="component" value="Unassembled WGS sequence"/>
</dbReference>
<dbReference type="Pfam" id="PF06667">
    <property type="entry name" value="PspB"/>
    <property type="match status" value="1"/>
</dbReference>
<dbReference type="InterPro" id="IPR009554">
    <property type="entry name" value="Phageshock_PspB"/>
</dbReference>
<name>A0ABU0W8F2_9GAMM</name>
<organism evidence="2 3">
    <name type="scientific">Natronospira bacteriovora</name>
    <dbReference type="NCBI Taxonomy" id="3069753"/>
    <lineage>
        <taxon>Bacteria</taxon>
        <taxon>Pseudomonadati</taxon>
        <taxon>Pseudomonadota</taxon>
        <taxon>Gammaproteobacteria</taxon>
        <taxon>Natronospirales</taxon>
        <taxon>Natronospiraceae</taxon>
        <taxon>Natronospira</taxon>
    </lineage>
</organism>
<sequence length="76" mass="9259">MSELMLVVMIIFVGLVAPLWLLLHYITQWKQTRGLSRDDEKMLADLWESANRMEDRMQALEEILDRDNREWRRREP</sequence>
<keyword evidence="1" id="KW-0812">Transmembrane</keyword>
<keyword evidence="1" id="KW-1133">Transmembrane helix</keyword>
<evidence type="ECO:0000313" key="2">
    <source>
        <dbReference type="EMBL" id="MDQ2070294.1"/>
    </source>
</evidence>
<accession>A0ABU0W8F2</accession>
<keyword evidence="1" id="KW-0472">Membrane</keyword>
<proteinExistence type="predicted"/>
<protein>
    <submittedName>
        <fullName evidence="2">Envelope stress response membrane protein PspB</fullName>
    </submittedName>
</protein>
<comment type="caution">
    <text evidence="2">The sequence shown here is derived from an EMBL/GenBank/DDBJ whole genome shotgun (WGS) entry which is preliminary data.</text>
</comment>
<dbReference type="NCBIfam" id="TIGR02976">
    <property type="entry name" value="phageshock_pspB"/>
    <property type="match status" value="1"/>
</dbReference>
<evidence type="ECO:0000313" key="3">
    <source>
        <dbReference type="Proteomes" id="UP001239019"/>
    </source>
</evidence>
<reference evidence="2 3" key="1">
    <citation type="submission" date="2023-08" db="EMBL/GenBank/DDBJ databases">
        <title>Whole-genome sequencing of halo(alkali)philic microorganisms from hypersaline lakes.</title>
        <authorList>
            <person name="Sorokin D.Y."/>
            <person name="Abbas B."/>
            <person name="Merkel A.Y."/>
        </authorList>
    </citation>
    <scope>NUCLEOTIDE SEQUENCE [LARGE SCALE GENOMIC DNA]</scope>
    <source>
        <strain evidence="2 3">AB-CW4</strain>
    </source>
</reference>
<keyword evidence="3" id="KW-1185">Reference proteome</keyword>